<dbReference type="EMBL" id="JANAWD010000515">
    <property type="protein sequence ID" value="KAJ3478380.1"/>
    <property type="molecule type" value="Genomic_DNA"/>
</dbReference>
<proteinExistence type="predicted"/>
<dbReference type="AlphaFoldDB" id="A0AAD5UWG8"/>
<accession>A0AAD5UWG8</accession>
<reference evidence="1" key="1">
    <citation type="submission" date="2022-07" db="EMBL/GenBank/DDBJ databases">
        <title>Genome Sequence of Physisporinus lineatus.</title>
        <authorList>
            <person name="Buettner E."/>
        </authorList>
    </citation>
    <scope>NUCLEOTIDE SEQUENCE</scope>
    <source>
        <strain evidence="1">VT162</strain>
    </source>
</reference>
<comment type="caution">
    <text evidence="1">The sequence shown here is derived from an EMBL/GenBank/DDBJ whole genome shotgun (WGS) entry which is preliminary data.</text>
</comment>
<evidence type="ECO:0000313" key="1">
    <source>
        <dbReference type="EMBL" id="KAJ3478380.1"/>
    </source>
</evidence>
<keyword evidence="2" id="KW-1185">Reference proteome</keyword>
<protein>
    <submittedName>
        <fullName evidence="1">Uncharacterized protein</fullName>
    </submittedName>
</protein>
<sequence>MTEQSTSTNHKIPHMAVENTWNSSDMNVTTAGLSIKDIVSRDLSLIRVEYYRVLRGSVGDLYGFFTEFKNELEGWMDGGEESDEKWHKLIMTDVFYSILYFASNRSHWELNQTKEEDRRAHRHGVMYLIYSIVECVDLYLTYLWLNAEGDEPNYERGCPETMLELAPVEPSPIDGTPRFERFRVPVNESLSQLSDFWGLTIDFEDDAPDQSFINWVPGCFNKYKTTILNHIRLHMLYSFLHYLWPILDAASHEELLEFIAPYFFTLADATRFMDGLLVGLEDDELTADTHIRYNAYFTLIGDHIKNFPFIRDALIGCLTRLIKAQYKILSKELCQESRDGRLIRVLAGFSVLAYVFISKLRPDRDINWMAFVSETFSYLTNMSMNIHGLPILETPEMMALICNAITTDDELRNSDICIHHASDIAIVYNNVAVEVVPDHKDRRRRFVAHNPVMRNWRFGNSWRHRSNSRRFTSFLLNIGFDFRDTSPAIWTVACAVG</sequence>
<name>A0AAD5UWG8_9APHY</name>
<evidence type="ECO:0000313" key="2">
    <source>
        <dbReference type="Proteomes" id="UP001212997"/>
    </source>
</evidence>
<dbReference type="Proteomes" id="UP001212997">
    <property type="component" value="Unassembled WGS sequence"/>
</dbReference>
<organism evidence="1 2">
    <name type="scientific">Meripilus lineatus</name>
    <dbReference type="NCBI Taxonomy" id="2056292"/>
    <lineage>
        <taxon>Eukaryota</taxon>
        <taxon>Fungi</taxon>
        <taxon>Dikarya</taxon>
        <taxon>Basidiomycota</taxon>
        <taxon>Agaricomycotina</taxon>
        <taxon>Agaricomycetes</taxon>
        <taxon>Polyporales</taxon>
        <taxon>Meripilaceae</taxon>
        <taxon>Meripilus</taxon>
    </lineage>
</organism>
<gene>
    <name evidence="1" type="ORF">NLI96_g9795</name>
</gene>